<evidence type="ECO:0000313" key="2">
    <source>
        <dbReference type="EMBL" id="BDC98158.1"/>
    </source>
</evidence>
<keyword evidence="1" id="KW-1133">Transmembrane helix</keyword>
<organism evidence="2 3">
    <name type="scientific">Persicobacter psychrovividus</name>
    <dbReference type="NCBI Taxonomy" id="387638"/>
    <lineage>
        <taxon>Bacteria</taxon>
        <taxon>Pseudomonadati</taxon>
        <taxon>Bacteroidota</taxon>
        <taxon>Cytophagia</taxon>
        <taxon>Cytophagales</taxon>
        <taxon>Persicobacteraceae</taxon>
        <taxon>Persicobacter</taxon>
    </lineage>
</organism>
<gene>
    <name evidence="2" type="ORF">PEPS_04390</name>
</gene>
<dbReference type="RefSeq" id="WP_338397523.1">
    <property type="nucleotide sequence ID" value="NZ_AP025292.1"/>
</dbReference>
<keyword evidence="1" id="KW-0472">Membrane</keyword>
<protein>
    <submittedName>
        <fullName evidence="2">Uroporphyrinogen decarboxylase</fullName>
    </submittedName>
</protein>
<evidence type="ECO:0000256" key="1">
    <source>
        <dbReference type="SAM" id="Phobius"/>
    </source>
</evidence>
<keyword evidence="1" id="KW-0812">Transmembrane</keyword>
<sequence>MSLNYTEIIGYLAMAFVAISFTFKNVRSLRFFNFIGASFFVIYGILISAWPVAIVNGFIAIINVYHLFIGSSRS</sequence>
<accession>A0ABM7VB55</accession>
<proteinExistence type="predicted"/>
<evidence type="ECO:0000313" key="3">
    <source>
        <dbReference type="Proteomes" id="UP001354989"/>
    </source>
</evidence>
<dbReference type="EMBL" id="AP025292">
    <property type="protein sequence ID" value="BDC98158.1"/>
    <property type="molecule type" value="Genomic_DNA"/>
</dbReference>
<feature type="transmembrane region" description="Helical" evidence="1">
    <location>
        <begin position="6"/>
        <end position="23"/>
    </location>
</feature>
<dbReference type="Proteomes" id="UP001354989">
    <property type="component" value="Chromosome"/>
</dbReference>
<name>A0ABM7VB55_9BACT</name>
<reference evidence="2 3" key="1">
    <citation type="submission" date="2021-12" db="EMBL/GenBank/DDBJ databases">
        <title>Genome sequencing of bacteria with rrn-lacking chromosome and rrn-plasmid.</title>
        <authorList>
            <person name="Anda M."/>
            <person name="Iwasaki W."/>
        </authorList>
    </citation>
    <scope>NUCLEOTIDE SEQUENCE [LARGE SCALE GENOMIC DNA]</scope>
    <source>
        <strain evidence="2 3">NBRC 101262</strain>
    </source>
</reference>
<keyword evidence="3" id="KW-1185">Reference proteome</keyword>
<feature type="transmembrane region" description="Helical" evidence="1">
    <location>
        <begin position="35"/>
        <end position="68"/>
    </location>
</feature>